<dbReference type="KEGG" id="ngr:NAEGRDRAFT_67611"/>
<gene>
    <name evidence="2" type="ORF">NAEGRDRAFT_67611</name>
</gene>
<dbReference type="AlphaFoldDB" id="D2VFF8"/>
<dbReference type="Proteomes" id="UP000006671">
    <property type="component" value="Unassembled WGS sequence"/>
</dbReference>
<keyword evidence="1" id="KW-0812">Transmembrane</keyword>
<dbReference type="InParanoid" id="D2VFF8"/>
<proteinExistence type="predicted"/>
<dbReference type="VEuPathDB" id="AmoebaDB:NAEGRDRAFT_67611"/>
<dbReference type="OrthoDB" id="10444309at2759"/>
<sequence>MLGKCIIFRHIQNSRVSSNLGLLIACIIAVLVLGNSVTEALDLANLNDVSPQQNSTSNGKKLLFSFNNTIPASSLIPIPFNITEENMLDNLRISANCATVKCNFMIVTRSGYFEFIKDPSLRTLRQKAMNIQVLNETDSQDTHIVYITTSDSYVFVSVNLNQENSSLLTINVETKYSYGRGFIWFLQNYWYIIIIGAACIVFVGISVAVITNGVKGRDLLNGMTSYSKKDKSQRCLLTDEDMKDEIGFKTVASQNVAQLEEMRTYSSDSDLSSGI</sequence>
<dbReference type="EMBL" id="GG738868">
    <property type="protein sequence ID" value="EFC44455.1"/>
    <property type="molecule type" value="Genomic_DNA"/>
</dbReference>
<keyword evidence="1" id="KW-0472">Membrane</keyword>
<evidence type="ECO:0000313" key="3">
    <source>
        <dbReference type="Proteomes" id="UP000006671"/>
    </source>
</evidence>
<name>D2VFF8_NAEGR</name>
<evidence type="ECO:0000256" key="1">
    <source>
        <dbReference type="SAM" id="Phobius"/>
    </source>
</evidence>
<reference evidence="2 3" key="1">
    <citation type="journal article" date="2010" name="Cell">
        <title>The genome of Naegleria gruberi illuminates early eukaryotic versatility.</title>
        <authorList>
            <person name="Fritz-Laylin L.K."/>
            <person name="Prochnik S.E."/>
            <person name="Ginger M.L."/>
            <person name="Dacks J.B."/>
            <person name="Carpenter M.L."/>
            <person name="Field M.C."/>
            <person name="Kuo A."/>
            <person name="Paredez A."/>
            <person name="Chapman J."/>
            <person name="Pham J."/>
            <person name="Shu S."/>
            <person name="Neupane R."/>
            <person name="Cipriano M."/>
            <person name="Mancuso J."/>
            <person name="Tu H."/>
            <person name="Salamov A."/>
            <person name="Lindquist E."/>
            <person name="Shapiro H."/>
            <person name="Lucas S."/>
            <person name="Grigoriev I.V."/>
            <person name="Cande W.Z."/>
            <person name="Fulton C."/>
            <person name="Rokhsar D.S."/>
            <person name="Dawson S.C."/>
        </authorList>
    </citation>
    <scope>NUCLEOTIDE SEQUENCE [LARGE SCALE GENOMIC DNA]</scope>
    <source>
        <strain evidence="2 3">NEG-M</strain>
    </source>
</reference>
<dbReference type="PROSITE" id="PS51257">
    <property type="entry name" value="PROKAR_LIPOPROTEIN"/>
    <property type="match status" value="1"/>
</dbReference>
<protein>
    <submittedName>
        <fullName evidence="2">Predicted protein</fullName>
    </submittedName>
</protein>
<feature type="transmembrane region" description="Helical" evidence="1">
    <location>
        <begin position="189"/>
        <end position="210"/>
    </location>
</feature>
<organism evidence="3">
    <name type="scientific">Naegleria gruberi</name>
    <name type="common">Amoeba</name>
    <dbReference type="NCBI Taxonomy" id="5762"/>
    <lineage>
        <taxon>Eukaryota</taxon>
        <taxon>Discoba</taxon>
        <taxon>Heterolobosea</taxon>
        <taxon>Tetramitia</taxon>
        <taxon>Eutetramitia</taxon>
        <taxon>Vahlkampfiidae</taxon>
        <taxon>Naegleria</taxon>
    </lineage>
</organism>
<dbReference type="RefSeq" id="XP_002677199.1">
    <property type="nucleotide sequence ID" value="XM_002677153.1"/>
</dbReference>
<evidence type="ECO:0000313" key="2">
    <source>
        <dbReference type="EMBL" id="EFC44455.1"/>
    </source>
</evidence>
<keyword evidence="1" id="KW-1133">Transmembrane helix</keyword>
<dbReference type="OMA" id="THIVYIT"/>
<accession>D2VFF8</accession>
<dbReference type="GeneID" id="8848253"/>
<keyword evidence="3" id="KW-1185">Reference proteome</keyword>